<dbReference type="Pfam" id="PF10163">
    <property type="entry name" value="EnY2"/>
    <property type="match status" value="1"/>
</dbReference>
<evidence type="ECO:0008006" key="3">
    <source>
        <dbReference type="Google" id="ProtNLM"/>
    </source>
</evidence>
<organism evidence="1 2">
    <name type="scientific">Neolentinus lepideus HHB14362 ss-1</name>
    <dbReference type="NCBI Taxonomy" id="1314782"/>
    <lineage>
        <taxon>Eukaryota</taxon>
        <taxon>Fungi</taxon>
        <taxon>Dikarya</taxon>
        <taxon>Basidiomycota</taxon>
        <taxon>Agaricomycotina</taxon>
        <taxon>Agaricomycetes</taxon>
        <taxon>Gloeophyllales</taxon>
        <taxon>Gloeophyllaceae</taxon>
        <taxon>Neolentinus</taxon>
    </lineage>
</organism>
<proteinExistence type="predicted"/>
<gene>
    <name evidence="1" type="ORF">NEOLEDRAFT_1127286</name>
</gene>
<dbReference type="PANTHER" id="PTHR12514">
    <property type="entry name" value="ENHANCER OF YELLOW 2 TRANSCRIPTION FACTOR"/>
    <property type="match status" value="1"/>
</dbReference>
<sequence length="96" mass="11088">MAHGRNDDLYAALQQRLLTSGEYDRIQALLRTRLNEAGWIDAVRTRAQEISKSMDPLSGKRMLEIMRDDSTTQPVPDAVRREIVLALRQFVDKQFE</sequence>
<dbReference type="GO" id="GO:0006406">
    <property type="term" value="P:mRNA export from nucleus"/>
    <property type="evidence" value="ECO:0007669"/>
    <property type="project" value="InterPro"/>
</dbReference>
<dbReference type="GO" id="GO:0000124">
    <property type="term" value="C:SAGA complex"/>
    <property type="evidence" value="ECO:0007669"/>
    <property type="project" value="InterPro"/>
</dbReference>
<dbReference type="STRING" id="1314782.A0A165VWV8"/>
<name>A0A165VWV8_9AGAM</name>
<evidence type="ECO:0000313" key="2">
    <source>
        <dbReference type="Proteomes" id="UP000076761"/>
    </source>
</evidence>
<dbReference type="GO" id="GO:0003713">
    <property type="term" value="F:transcription coactivator activity"/>
    <property type="evidence" value="ECO:0007669"/>
    <property type="project" value="InterPro"/>
</dbReference>
<dbReference type="GO" id="GO:0005643">
    <property type="term" value="C:nuclear pore"/>
    <property type="evidence" value="ECO:0007669"/>
    <property type="project" value="InterPro"/>
</dbReference>
<evidence type="ECO:0000313" key="1">
    <source>
        <dbReference type="EMBL" id="KZT30322.1"/>
    </source>
</evidence>
<dbReference type="InterPro" id="IPR038212">
    <property type="entry name" value="TF_EnY2_sf"/>
</dbReference>
<protein>
    <recommendedName>
        <fullName evidence="3">Transcription and mRNA export factor SUS1</fullName>
    </recommendedName>
</protein>
<dbReference type="InParanoid" id="A0A165VWV8"/>
<keyword evidence="2" id="KW-1185">Reference proteome</keyword>
<dbReference type="Proteomes" id="UP000076761">
    <property type="component" value="Unassembled WGS sequence"/>
</dbReference>
<dbReference type="OrthoDB" id="6221744at2759"/>
<dbReference type="EMBL" id="KV425552">
    <property type="protein sequence ID" value="KZT30322.1"/>
    <property type="molecule type" value="Genomic_DNA"/>
</dbReference>
<dbReference type="Gene3D" id="1.10.246.140">
    <property type="match status" value="1"/>
</dbReference>
<dbReference type="AlphaFoldDB" id="A0A165VWV8"/>
<reference evidence="1 2" key="1">
    <citation type="journal article" date="2016" name="Mol. Biol. Evol.">
        <title>Comparative Genomics of Early-Diverging Mushroom-Forming Fungi Provides Insights into the Origins of Lignocellulose Decay Capabilities.</title>
        <authorList>
            <person name="Nagy L.G."/>
            <person name="Riley R."/>
            <person name="Tritt A."/>
            <person name="Adam C."/>
            <person name="Daum C."/>
            <person name="Floudas D."/>
            <person name="Sun H."/>
            <person name="Yadav J.S."/>
            <person name="Pangilinan J."/>
            <person name="Larsson K.H."/>
            <person name="Matsuura K."/>
            <person name="Barry K."/>
            <person name="Labutti K."/>
            <person name="Kuo R."/>
            <person name="Ohm R.A."/>
            <person name="Bhattacharya S.S."/>
            <person name="Shirouzu T."/>
            <person name="Yoshinaga Y."/>
            <person name="Martin F.M."/>
            <person name="Grigoriev I.V."/>
            <person name="Hibbett D.S."/>
        </authorList>
    </citation>
    <scope>NUCLEOTIDE SEQUENCE [LARGE SCALE GENOMIC DNA]</scope>
    <source>
        <strain evidence="1 2">HHB14362 ss-1</strain>
    </source>
</reference>
<accession>A0A165VWV8</accession>
<dbReference type="InterPro" id="IPR018783">
    <property type="entry name" value="TF_ENY2"/>
</dbReference>